<protein>
    <recommendedName>
        <fullName evidence="3 7">3-deoxy-D-manno-octulosonic acid transferase</fullName>
        <shortName evidence="7">Kdo transferase</shortName>
        <ecNumber evidence="2 7">2.4.99.12</ecNumber>
    </recommendedName>
    <alternativeName>
        <fullName evidence="5 7">Lipid IV(A) 3-deoxy-D-manno-octulosonic acid transferase</fullName>
    </alternativeName>
</protein>
<keyword evidence="4 7" id="KW-0808">Transferase</keyword>
<evidence type="ECO:0000256" key="2">
    <source>
        <dbReference type="ARBA" id="ARBA00012621"/>
    </source>
</evidence>
<keyword evidence="7" id="KW-1133">Transmembrane helix</keyword>
<evidence type="ECO:0000256" key="3">
    <source>
        <dbReference type="ARBA" id="ARBA00019077"/>
    </source>
</evidence>
<evidence type="ECO:0000256" key="6">
    <source>
        <dbReference type="ARBA" id="ARBA00049183"/>
    </source>
</evidence>
<name>A0ABS5SHT8_9BACT</name>
<comment type="pathway">
    <text evidence="1 7">Bacterial outer membrane biogenesis; LPS core biosynthesis.</text>
</comment>
<dbReference type="InterPro" id="IPR039901">
    <property type="entry name" value="Kdotransferase"/>
</dbReference>
<keyword evidence="7" id="KW-1003">Cell membrane</keyword>
<keyword evidence="7" id="KW-0472">Membrane</keyword>
<dbReference type="RefSeq" id="WP_214176231.1">
    <property type="nucleotide sequence ID" value="NZ_JAHCVK010000008.1"/>
</dbReference>
<dbReference type="Gene3D" id="3.40.50.11720">
    <property type="entry name" value="3-Deoxy-D-manno-octulosonic-acid transferase, N-terminal domain"/>
    <property type="match status" value="1"/>
</dbReference>
<reference evidence="9 10" key="1">
    <citation type="submission" date="2021-05" db="EMBL/GenBank/DDBJ databases">
        <title>The draft genome of Geobacter luticola JCM 17780.</title>
        <authorList>
            <person name="Xu Z."/>
            <person name="Masuda Y."/>
            <person name="Itoh H."/>
            <person name="Senoo K."/>
        </authorList>
    </citation>
    <scope>NUCLEOTIDE SEQUENCE [LARGE SCALE GENOMIC DNA]</scope>
    <source>
        <strain evidence="9 10">JCM 17780</strain>
    </source>
</reference>
<organism evidence="9 10">
    <name type="scientific">Geomobilimonas luticola</name>
    <dbReference type="NCBI Taxonomy" id="1114878"/>
    <lineage>
        <taxon>Bacteria</taxon>
        <taxon>Pseudomonadati</taxon>
        <taxon>Thermodesulfobacteriota</taxon>
        <taxon>Desulfuromonadia</taxon>
        <taxon>Geobacterales</taxon>
        <taxon>Geobacteraceae</taxon>
        <taxon>Geomobilimonas</taxon>
    </lineage>
</organism>
<evidence type="ECO:0000313" key="10">
    <source>
        <dbReference type="Proteomes" id="UP000756860"/>
    </source>
</evidence>
<evidence type="ECO:0000313" key="9">
    <source>
        <dbReference type="EMBL" id="MBT0654226.1"/>
    </source>
</evidence>
<comment type="catalytic activity">
    <reaction evidence="6 7">
        <text>lipid IVA (E. coli) + CMP-3-deoxy-beta-D-manno-octulosonate = alpha-Kdo-(2-&gt;6)-lipid IVA (E. coli) + CMP + H(+)</text>
        <dbReference type="Rhea" id="RHEA:28066"/>
        <dbReference type="ChEBI" id="CHEBI:15378"/>
        <dbReference type="ChEBI" id="CHEBI:58603"/>
        <dbReference type="ChEBI" id="CHEBI:60364"/>
        <dbReference type="ChEBI" id="CHEBI:60377"/>
        <dbReference type="ChEBI" id="CHEBI:85987"/>
        <dbReference type="EC" id="2.4.99.12"/>
    </reaction>
</comment>
<gene>
    <name evidence="9" type="ORF">KI810_14270</name>
</gene>
<dbReference type="Pfam" id="PF04413">
    <property type="entry name" value="Glycos_transf_N"/>
    <property type="match status" value="1"/>
</dbReference>
<dbReference type="InterPro" id="IPR007507">
    <property type="entry name" value="Glycos_transf_N"/>
</dbReference>
<dbReference type="PANTHER" id="PTHR42755:SF1">
    <property type="entry name" value="3-DEOXY-D-MANNO-OCTULOSONIC ACID TRANSFERASE, MITOCHONDRIAL-RELATED"/>
    <property type="match status" value="1"/>
</dbReference>
<evidence type="ECO:0000256" key="4">
    <source>
        <dbReference type="ARBA" id="ARBA00022679"/>
    </source>
</evidence>
<sequence length="432" mass="47345">MIYLLYDILLWVALAGIIPYHLYRSASRGRRAAFAERFGSLPRESVAAMEGKEIVWVHAVSVGETMAAKPLLKALRQRFPEKKIVLSSVTETGRSIGEKLPEVDLCIYLPFDYRFAVRRVLQALRPSLVVIVETEIWPNFLRTAAEMGIPTVMVNGRISDRSFGRYMKLSWFFRPVLAKFTALCMQTGEDARRIIAIGADPARVHVTKNLKYDLPSSLLSPEQRSLLKKEFLIPGTLPVLTAGSTHAGEEEMVLAAYRAILAAGHDCLLVLVPRHPERAGQVGDLLQKEGIPFSLRSRLVSRGTDFRAGETLVVDTVGELMSIYSISDLVFVGGSLVPTGGHNVLEPAALGVPVVFGPHMSNFREIAAMILESGGGIQVQDGGELTSVLNDLMADDGQRATMGRQGVALMEENRGATDRHMEIIAALLTSSH</sequence>
<dbReference type="EC" id="2.4.99.12" evidence="2 7"/>
<dbReference type="EMBL" id="JAHCVK010000008">
    <property type="protein sequence ID" value="MBT0654226.1"/>
    <property type="molecule type" value="Genomic_DNA"/>
</dbReference>
<comment type="function">
    <text evidence="7">Involved in lipopolysaccharide (LPS) biosynthesis. Catalyzes the transfer of 3-deoxy-D-manno-octulosonate (Kdo) residue(s) from CMP-Kdo to lipid IV(A), the tetraacyldisaccharide-1,4'-bisphosphate precursor of lipid A.</text>
</comment>
<evidence type="ECO:0000259" key="8">
    <source>
        <dbReference type="Pfam" id="PF04413"/>
    </source>
</evidence>
<dbReference type="SUPFAM" id="SSF53756">
    <property type="entry name" value="UDP-Glycosyltransferase/glycogen phosphorylase"/>
    <property type="match status" value="1"/>
</dbReference>
<proteinExistence type="inferred from homology"/>
<evidence type="ECO:0000256" key="7">
    <source>
        <dbReference type="RuleBase" id="RU365103"/>
    </source>
</evidence>
<dbReference type="Gene3D" id="3.40.50.2000">
    <property type="entry name" value="Glycogen Phosphorylase B"/>
    <property type="match status" value="1"/>
</dbReference>
<evidence type="ECO:0000256" key="5">
    <source>
        <dbReference type="ARBA" id="ARBA00031445"/>
    </source>
</evidence>
<dbReference type="Proteomes" id="UP000756860">
    <property type="component" value="Unassembled WGS sequence"/>
</dbReference>
<comment type="similarity">
    <text evidence="7">Belongs to the glycosyltransferase group 1 family.</text>
</comment>
<dbReference type="GO" id="GO:0016740">
    <property type="term" value="F:transferase activity"/>
    <property type="evidence" value="ECO:0007669"/>
    <property type="project" value="UniProtKB-KW"/>
</dbReference>
<comment type="caution">
    <text evidence="9">The sequence shown here is derived from an EMBL/GenBank/DDBJ whole genome shotgun (WGS) entry which is preliminary data.</text>
</comment>
<dbReference type="InterPro" id="IPR038107">
    <property type="entry name" value="Glycos_transf_N_sf"/>
</dbReference>
<keyword evidence="7" id="KW-0448">Lipopolysaccharide biosynthesis</keyword>
<evidence type="ECO:0000256" key="1">
    <source>
        <dbReference type="ARBA" id="ARBA00004713"/>
    </source>
</evidence>
<accession>A0ABS5SHT8</accession>
<keyword evidence="7" id="KW-0812">Transmembrane</keyword>
<keyword evidence="10" id="KW-1185">Reference proteome</keyword>
<comment type="subcellular location">
    <subcellularLocation>
        <location evidence="7">Cell membrane</location>
    </subcellularLocation>
</comment>
<feature type="domain" description="3-deoxy-D-manno-octulosonic-acid transferase N-terminal" evidence="8">
    <location>
        <begin position="34"/>
        <end position="213"/>
    </location>
</feature>
<feature type="transmembrane region" description="Helical" evidence="7">
    <location>
        <begin position="6"/>
        <end position="23"/>
    </location>
</feature>
<dbReference type="PANTHER" id="PTHR42755">
    <property type="entry name" value="3-DEOXY-MANNO-OCTULOSONATE CYTIDYLYLTRANSFERASE"/>
    <property type="match status" value="1"/>
</dbReference>